<dbReference type="EMBL" id="JARWAO010000004">
    <property type="protein sequence ID" value="MDR5896349.1"/>
    <property type="molecule type" value="Genomic_DNA"/>
</dbReference>
<comment type="caution">
    <text evidence="1">The sequence shown here is derived from an EMBL/GenBank/DDBJ whole genome shotgun (WGS) entry which is preliminary data.</text>
</comment>
<feature type="non-terminal residue" evidence="1">
    <location>
        <position position="1"/>
    </location>
</feature>
<name>A0ABU1GWG8_9GAMM</name>
<evidence type="ECO:0000313" key="1">
    <source>
        <dbReference type="EMBL" id="MDR5896349.1"/>
    </source>
</evidence>
<reference evidence="1 2" key="1">
    <citation type="submission" date="2023-04" db="EMBL/GenBank/DDBJ databases">
        <title>A long-awaited taxogenomic arrangement of the family Halomonadaceae.</title>
        <authorList>
            <person name="De La Haba R."/>
            <person name="Chuvochina M."/>
            <person name="Wittouck S."/>
            <person name="Arahal D.R."/>
            <person name="Sanchez-Porro C."/>
            <person name="Hugenholtz P."/>
            <person name="Ventosa A."/>
        </authorList>
    </citation>
    <scope>NUCLEOTIDE SEQUENCE [LARGE SCALE GENOMIC DNA]</scope>
    <source>
        <strain evidence="1 2">DSM 22428</strain>
    </source>
</reference>
<proteinExistence type="predicted"/>
<organism evidence="1 2">
    <name type="scientific">Larsenimonas suaedae</name>
    <dbReference type="NCBI Taxonomy" id="1851019"/>
    <lineage>
        <taxon>Bacteria</taxon>
        <taxon>Pseudomonadati</taxon>
        <taxon>Pseudomonadota</taxon>
        <taxon>Gammaproteobacteria</taxon>
        <taxon>Oceanospirillales</taxon>
        <taxon>Halomonadaceae</taxon>
        <taxon>Larsenimonas</taxon>
    </lineage>
</organism>
<protein>
    <submittedName>
        <fullName evidence="1">Uncharacterized protein</fullName>
    </submittedName>
</protein>
<dbReference type="RefSeq" id="WP_309619146.1">
    <property type="nucleotide sequence ID" value="NZ_JARWAO010000004.1"/>
</dbReference>
<gene>
    <name evidence="1" type="ORF">QC825_09725</name>
</gene>
<sequence length="357" mass="38092">SDILPGITLVREAGTRVQVKQRILPSPSAEVSAKFDELNTHLPDYVLPGTLVVLSDPENTSQMCTQQEEELRQQAVRAQQTVQWLEPPEAQALVDHYGPLRDFALVNNDELSEGSTWAGVASAAGTHFMETVQKELERIHSVYVSASERMSARFEAMRQSAFKRIDAAGDAWTNVKLEIVDDANDLKGKIGVAGSVAVSKTQAALKSFIDYEIPSISEAIGKAGTVVKGLSLLNYAAITADTYATDARVTQACSESRESECMRVTVKEYGSLLGRIAGGEIGGNIGAAAEARYGQVLCGVIGVHPAGRLICGAAIIGGGAYFGGSSLGTFSGDLAELIYTQSESKNTDKKESEKNDQ</sequence>
<accession>A0ABU1GWG8</accession>
<evidence type="ECO:0000313" key="2">
    <source>
        <dbReference type="Proteomes" id="UP001269375"/>
    </source>
</evidence>
<keyword evidence="2" id="KW-1185">Reference proteome</keyword>
<dbReference type="Proteomes" id="UP001269375">
    <property type="component" value="Unassembled WGS sequence"/>
</dbReference>